<dbReference type="RefSeq" id="WP_184628399.1">
    <property type="nucleotide sequence ID" value="NZ_JACHCC010000012.1"/>
</dbReference>
<dbReference type="EMBL" id="JACHCC010000012">
    <property type="protein sequence ID" value="MBB6502137.1"/>
    <property type="molecule type" value="Genomic_DNA"/>
</dbReference>
<feature type="signal peptide" evidence="2">
    <location>
        <begin position="1"/>
        <end position="25"/>
    </location>
</feature>
<dbReference type="Gene3D" id="1.20.1600.10">
    <property type="entry name" value="Outer membrane efflux proteins (OEP)"/>
    <property type="match status" value="1"/>
</dbReference>
<protein>
    <submittedName>
        <fullName evidence="3">Cobalt-zinc-cadmium efflux system outer membrane protein</fullName>
    </submittedName>
</protein>
<sequence>MQLKFVRPIFLINLCLFSSIGLLKAQDGVRDTLRIDIKQAEELFIKNNLSLIASKYNIDNAKAQVITARLFDNPQVGFENVLYNPDTKKFLDMSKDGGQQAANISQLFQTAGKRNKNIQLAKIGVKQAEYQFFDMLRTLKYTLRTDFYKIYFQEQSAKVYAKEINSLAKTLVGFQQQYAKDNIALKEVLRIQSQLYTLQSELNDLKDGIDDVQSEFKLLIRTDARKYIIPTLDFNLDGKSVLQQVTYTNLLDSAYTNRYDLKVSQSAVDYSNLNLRLQKAMVVPDITMSVTYDKQGSYIKKYTGLGISIPIPLFNRNQGNIKQAKIAIDANKLAVTQQQEQIQSDLDNSYQSADRLERLYNSFDPKFKTDFNHLIEEVYKNYQKHNISLLEFLDFYDSYKTNTIQLNNLQLNRISSLEQLNYITGTHFFNK</sequence>
<evidence type="ECO:0000313" key="3">
    <source>
        <dbReference type="EMBL" id="MBB6502137.1"/>
    </source>
</evidence>
<dbReference type="SUPFAM" id="SSF56954">
    <property type="entry name" value="Outer membrane efflux proteins (OEP)"/>
    <property type="match status" value="1"/>
</dbReference>
<comment type="similarity">
    <text evidence="1">Belongs to the outer membrane factor (OMF) (TC 1.B.17) family.</text>
</comment>
<dbReference type="InterPro" id="IPR010131">
    <property type="entry name" value="MdtP/NodT-like"/>
</dbReference>
<dbReference type="GO" id="GO:0015562">
    <property type="term" value="F:efflux transmembrane transporter activity"/>
    <property type="evidence" value="ECO:0007669"/>
    <property type="project" value="InterPro"/>
</dbReference>
<dbReference type="PANTHER" id="PTHR30203:SF23">
    <property type="entry name" value="OUTER MEMBRANE EFFLUX PROTEIN"/>
    <property type="match status" value="1"/>
</dbReference>
<reference evidence="3 4" key="1">
    <citation type="submission" date="2020-08" db="EMBL/GenBank/DDBJ databases">
        <title>Genomic Encyclopedia of Type Strains, Phase IV (KMG-V): Genome sequencing to study the core and pangenomes of soil and plant-associated prokaryotes.</title>
        <authorList>
            <person name="Whitman W."/>
        </authorList>
    </citation>
    <scope>NUCLEOTIDE SEQUENCE [LARGE SCALE GENOMIC DNA]</scope>
    <source>
        <strain evidence="3 4">M2T3</strain>
    </source>
</reference>
<evidence type="ECO:0000256" key="2">
    <source>
        <dbReference type="SAM" id="SignalP"/>
    </source>
</evidence>
<name>A0A7X0J909_9SPHI</name>
<proteinExistence type="inferred from homology"/>
<keyword evidence="2" id="KW-0732">Signal</keyword>
<gene>
    <name evidence="3" type="ORF">HDF25_004314</name>
</gene>
<dbReference type="PANTHER" id="PTHR30203">
    <property type="entry name" value="OUTER MEMBRANE CATION EFFLUX PROTEIN"/>
    <property type="match status" value="1"/>
</dbReference>
<accession>A0A7X0J909</accession>
<dbReference type="InterPro" id="IPR003423">
    <property type="entry name" value="OMP_efflux"/>
</dbReference>
<evidence type="ECO:0000256" key="1">
    <source>
        <dbReference type="ARBA" id="ARBA00007613"/>
    </source>
</evidence>
<evidence type="ECO:0000313" key="4">
    <source>
        <dbReference type="Proteomes" id="UP000521017"/>
    </source>
</evidence>
<organism evidence="3 4">
    <name type="scientific">Pedobacter cryoconitis</name>
    <dbReference type="NCBI Taxonomy" id="188932"/>
    <lineage>
        <taxon>Bacteria</taxon>
        <taxon>Pseudomonadati</taxon>
        <taxon>Bacteroidota</taxon>
        <taxon>Sphingobacteriia</taxon>
        <taxon>Sphingobacteriales</taxon>
        <taxon>Sphingobacteriaceae</taxon>
        <taxon>Pedobacter</taxon>
    </lineage>
</organism>
<feature type="chain" id="PRO_5031434606" evidence="2">
    <location>
        <begin position="26"/>
        <end position="431"/>
    </location>
</feature>
<dbReference type="AlphaFoldDB" id="A0A7X0J909"/>
<comment type="caution">
    <text evidence="3">The sequence shown here is derived from an EMBL/GenBank/DDBJ whole genome shotgun (WGS) entry which is preliminary data.</text>
</comment>
<dbReference type="Proteomes" id="UP000521017">
    <property type="component" value="Unassembled WGS sequence"/>
</dbReference>
<dbReference type="Pfam" id="PF02321">
    <property type="entry name" value="OEP"/>
    <property type="match status" value="1"/>
</dbReference>